<keyword evidence="1" id="KW-0812">Transmembrane</keyword>
<dbReference type="KEGG" id="ima:PO878_10835"/>
<dbReference type="Proteomes" id="UP001216390">
    <property type="component" value="Chromosome"/>
</dbReference>
<feature type="transmembrane region" description="Helical" evidence="1">
    <location>
        <begin position="6"/>
        <end position="31"/>
    </location>
</feature>
<keyword evidence="1" id="KW-1133">Transmembrane helix</keyword>
<evidence type="ECO:0000313" key="2">
    <source>
        <dbReference type="EMBL" id="WCO69218.1"/>
    </source>
</evidence>
<dbReference type="RefSeq" id="WP_272738731.1">
    <property type="nucleotide sequence ID" value="NZ_CP116942.1"/>
</dbReference>
<keyword evidence="1" id="KW-0472">Membrane</keyword>
<reference evidence="2" key="1">
    <citation type="submission" date="2023-01" db="EMBL/GenBank/DDBJ databases">
        <title>The diversity of Class Acidimicrobiia in South China Sea sediment environments and the proposal of Iamia marina sp. nov., a novel species of the genus Iamia.</title>
        <authorList>
            <person name="He Y."/>
            <person name="Tian X."/>
        </authorList>
    </citation>
    <scope>NUCLEOTIDE SEQUENCE</scope>
    <source>
        <strain evidence="2">DSM 19957</strain>
    </source>
</reference>
<organism evidence="2 3">
    <name type="scientific">Iamia majanohamensis</name>
    <dbReference type="NCBI Taxonomy" id="467976"/>
    <lineage>
        <taxon>Bacteria</taxon>
        <taxon>Bacillati</taxon>
        <taxon>Actinomycetota</taxon>
        <taxon>Acidimicrobiia</taxon>
        <taxon>Acidimicrobiales</taxon>
        <taxon>Iamiaceae</taxon>
        <taxon>Iamia</taxon>
    </lineage>
</organism>
<dbReference type="AlphaFoldDB" id="A0AAF0BXQ4"/>
<dbReference type="EMBL" id="CP116942">
    <property type="protein sequence ID" value="WCO69218.1"/>
    <property type="molecule type" value="Genomic_DNA"/>
</dbReference>
<gene>
    <name evidence="2" type="ORF">PO878_10835</name>
</gene>
<sequence>MITYSHAVVWIWSVAVVATLVGFALAWRAVARAEAAVRSLRPATEDLAAVPAGTEALRAELASSRAARRALVERAHPGDV</sequence>
<accession>A0AAF0BXQ4</accession>
<evidence type="ECO:0000313" key="3">
    <source>
        <dbReference type="Proteomes" id="UP001216390"/>
    </source>
</evidence>
<evidence type="ECO:0000256" key="1">
    <source>
        <dbReference type="SAM" id="Phobius"/>
    </source>
</evidence>
<name>A0AAF0BXQ4_9ACTN</name>
<keyword evidence="3" id="KW-1185">Reference proteome</keyword>
<proteinExistence type="predicted"/>
<protein>
    <submittedName>
        <fullName evidence="2">Uncharacterized protein</fullName>
    </submittedName>
</protein>